<evidence type="ECO:0000256" key="2">
    <source>
        <dbReference type="ARBA" id="ARBA00004496"/>
    </source>
</evidence>
<keyword evidence="9 16" id="KW-0418">Kinase</keyword>
<feature type="compositionally biased region" description="Low complexity" evidence="13">
    <location>
        <begin position="2705"/>
        <end position="2729"/>
    </location>
</feature>
<dbReference type="InterPro" id="IPR050588">
    <property type="entry name" value="WNK_Ser-Thr_kinase"/>
</dbReference>
<proteinExistence type="predicted"/>
<feature type="compositionally biased region" description="Polar residues" evidence="13">
    <location>
        <begin position="1260"/>
        <end position="1272"/>
    </location>
</feature>
<feature type="compositionally biased region" description="Basic residues" evidence="13">
    <location>
        <begin position="2612"/>
        <end position="2624"/>
    </location>
</feature>
<feature type="compositionally biased region" description="Basic residues" evidence="13">
    <location>
        <begin position="1599"/>
        <end position="1620"/>
    </location>
</feature>
<feature type="region of interest" description="Disordered" evidence="13">
    <location>
        <begin position="2237"/>
        <end position="2282"/>
    </location>
</feature>
<evidence type="ECO:0000256" key="6">
    <source>
        <dbReference type="ARBA" id="ARBA00022553"/>
    </source>
</evidence>
<feature type="region of interest" description="Disordered" evidence="13">
    <location>
        <begin position="2367"/>
        <end position="2405"/>
    </location>
</feature>
<reference evidence="16" key="1">
    <citation type="submission" date="2025-08" db="UniProtKB">
        <authorList>
            <consortium name="RefSeq"/>
        </authorList>
    </citation>
    <scope>IDENTIFICATION</scope>
    <source>
        <tissue evidence="16">Blood</tissue>
    </source>
</reference>
<comment type="catalytic activity">
    <reaction evidence="11">
        <text>L-threonyl-[protein] + ATP = O-phospho-L-threonyl-[protein] + ADP + H(+)</text>
        <dbReference type="Rhea" id="RHEA:46608"/>
        <dbReference type="Rhea" id="RHEA-COMP:11060"/>
        <dbReference type="Rhea" id="RHEA-COMP:11605"/>
        <dbReference type="ChEBI" id="CHEBI:15378"/>
        <dbReference type="ChEBI" id="CHEBI:30013"/>
        <dbReference type="ChEBI" id="CHEBI:30616"/>
        <dbReference type="ChEBI" id="CHEBI:61977"/>
        <dbReference type="ChEBI" id="CHEBI:456216"/>
        <dbReference type="EC" id="2.7.11.1"/>
    </reaction>
</comment>
<dbReference type="FunFam" id="3.10.20.90:FF:000007">
    <property type="entry name" value="Serine/threonine-protein kinase WNK1 isoform 1"/>
    <property type="match status" value="1"/>
</dbReference>
<dbReference type="Pfam" id="PF12202">
    <property type="entry name" value="OSR1_C"/>
    <property type="match status" value="1"/>
</dbReference>
<evidence type="ECO:0000256" key="4">
    <source>
        <dbReference type="ARBA" id="ARBA00022490"/>
    </source>
</evidence>
<name>A0AA97L7C1_EUBMA</name>
<dbReference type="CDD" id="cd14030">
    <property type="entry name" value="STKc_WNK1"/>
    <property type="match status" value="1"/>
</dbReference>
<evidence type="ECO:0000256" key="10">
    <source>
        <dbReference type="ARBA" id="ARBA00022840"/>
    </source>
</evidence>
<evidence type="ECO:0000256" key="11">
    <source>
        <dbReference type="ARBA" id="ARBA00047899"/>
    </source>
</evidence>
<evidence type="ECO:0000256" key="7">
    <source>
        <dbReference type="ARBA" id="ARBA00022679"/>
    </source>
</evidence>
<comment type="cofactor">
    <cofactor evidence="1">
        <name>Mg(2+)</name>
        <dbReference type="ChEBI" id="CHEBI:18420"/>
    </cofactor>
</comment>
<feature type="region of interest" description="Disordered" evidence="13">
    <location>
        <begin position="1691"/>
        <end position="1736"/>
    </location>
</feature>
<feature type="compositionally biased region" description="Low complexity" evidence="13">
    <location>
        <begin position="40"/>
        <end position="49"/>
    </location>
</feature>
<dbReference type="Pfam" id="PF24889">
    <property type="entry name" value="CCTL2_WNK"/>
    <property type="match status" value="1"/>
</dbReference>
<dbReference type="InterPro" id="IPR008271">
    <property type="entry name" value="Ser/Thr_kinase_AS"/>
</dbReference>
<feature type="region of interest" description="Disordered" evidence="13">
    <location>
        <begin position="581"/>
        <end position="652"/>
    </location>
</feature>
<dbReference type="InterPro" id="IPR000719">
    <property type="entry name" value="Prot_kinase_dom"/>
</dbReference>
<feature type="compositionally biased region" description="Polar residues" evidence="13">
    <location>
        <begin position="1198"/>
        <end position="1213"/>
    </location>
</feature>
<dbReference type="InterPro" id="IPR056865">
    <property type="entry name" value="CCTL2_WNK"/>
</dbReference>
<feature type="compositionally biased region" description="Acidic residues" evidence="13">
    <location>
        <begin position="1692"/>
        <end position="1705"/>
    </location>
</feature>
<dbReference type="CTD" id="65125"/>
<feature type="compositionally biased region" description="Low complexity" evidence="13">
    <location>
        <begin position="1140"/>
        <end position="1151"/>
    </location>
</feature>
<evidence type="ECO:0000256" key="3">
    <source>
        <dbReference type="ARBA" id="ARBA00012513"/>
    </source>
</evidence>
<evidence type="ECO:0000256" key="8">
    <source>
        <dbReference type="ARBA" id="ARBA00022741"/>
    </source>
</evidence>
<feature type="region of interest" description="Disordered" evidence="13">
    <location>
        <begin position="2698"/>
        <end position="2734"/>
    </location>
</feature>
<feature type="compositionally biased region" description="Polar residues" evidence="13">
    <location>
        <begin position="188"/>
        <end position="197"/>
    </location>
</feature>
<feature type="compositionally biased region" description="Low complexity" evidence="13">
    <location>
        <begin position="617"/>
        <end position="632"/>
    </location>
</feature>
<dbReference type="EC" id="2.7.11.1" evidence="3"/>
<organism evidence="15 16">
    <name type="scientific">Eublepharis macularius</name>
    <name type="common">Leopard gecko</name>
    <name type="synonym">Cyrtodactylus macularius</name>
    <dbReference type="NCBI Taxonomy" id="481883"/>
    <lineage>
        <taxon>Eukaryota</taxon>
        <taxon>Metazoa</taxon>
        <taxon>Chordata</taxon>
        <taxon>Craniata</taxon>
        <taxon>Vertebrata</taxon>
        <taxon>Euteleostomi</taxon>
        <taxon>Lepidosauria</taxon>
        <taxon>Squamata</taxon>
        <taxon>Bifurcata</taxon>
        <taxon>Gekkota</taxon>
        <taxon>Eublepharidae</taxon>
        <taxon>Eublepharinae</taxon>
        <taxon>Eublepharis</taxon>
    </lineage>
</organism>
<feature type="compositionally biased region" description="Low complexity" evidence="13">
    <location>
        <begin position="1214"/>
        <end position="1259"/>
    </location>
</feature>
<dbReference type="GO" id="GO:0005524">
    <property type="term" value="F:ATP binding"/>
    <property type="evidence" value="ECO:0007669"/>
    <property type="project" value="UniProtKB-KW"/>
</dbReference>
<dbReference type="Gene3D" id="3.30.200.20">
    <property type="entry name" value="Phosphorylase Kinase, domain 1"/>
    <property type="match status" value="1"/>
</dbReference>
<feature type="compositionally biased region" description="Basic and acidic residues" evidence="13">
    <location>
        <begin position="2367"/>
        <end position="2379"/>
    </location>
</feature>
<comment type="catalytic activity">
    <reaction evidence="12">
        <text>L-seryl-[protein] + ATP = O-phospho-L-seryl-[protein] + ADP + H(+)</text>
        <dbReference type="Rhea" id="RHEA:17989"/>
        <dbReference type="Rhea" id="RHEA-COMP:9863"/>
        <dbReference type="Rhea" id="RHEA-COMP:11604"/>
        <dbReference type="ChEBI" id="CHEBI:15378"/>
        <dbReference type="ChEBI" id="CHEBI:29999"/>
        <dbReference type="ChEBI" id="CHEBI:30616"/>
        <dbReference type="ChEBI" id="CHEBI:83421"/>
        <dbReference type="ChEBI" id="CHEBI:456216"/>
        <dbReference type="EC" id="2.7.11.1"/>
    </reaction>
</comment>
<keyword evidence="10" id="KW-0067">ATP-binding</keyword>
<feature type="compositionally biased region" description="Low complexity" evidence="13">
    <location>
        <begin position="139"/>
        <end position="150"/>
    </location>
</feature>
<dbReference type="FunFam" id="3.10.20.90:FF:000012">
    <property type="entry name" value="Serine/threonine-protein kinase WNK1 isoform 2"/>
    <property type="match status" value="1"/>
</dbReference>
<comment type="subcellular location">
    <subcellularLocation>
        <location evidence="2">Cytoplasm</location>
    </subcellularLocation>
</comment>
<feature type="compositionally biased region" description="Low complexity" evidence="13">
    <location>
        <begin position="1557"/>
        <end position="1568"/>
    </location>
</feature>
<dbReference type="RefSeq" id="XP_054844923.1">
    <property type="nucleotide sequence ID" value="XM_054988948.1"/>
</dbReference>
<evidence type="ECO:0000256" key="9">
    <source>
        <dbReference type="ARBA" id="ARBA00022777"/>
    </source>
</evidence>
<dbReference type="InterPro" id="IPR011009">
    <property type="entry name" value="Kinase-like_dom_sf"/>
</dbReference>
<dbReference type="PANTHER" id="PTHR13902">
    <property type="entry name" value="SERINE/THREONINE-PROTEIN KINASE WNK WITH NO LYSINE -RELATED"/>
    <property type="match status" value="1"/>
</dbReference>
<keyword evidence="15" id="KW-1185">Reference proteome</keyword>
<feature type="domain" description="Protein kinase" evidence="14">
    <location>
        <begin position="229"/>
        <end position="487"/>
    </location>
</feature>
<feature type="compositionally biased region" description="Basic and acidic residues" evidence="13">
    <location>
        <begin position="58"/>
        <end position="81"/>
    </location>
</feature>
<evidence type="ECO:0000259" key="14">
    <source>
        <dbReference type="PROSITE" id="PS50011"/>
    </source>
</evidence>
<sequence>MSGGASENGAAAAAPRFLAPPPPPPKNGSSSDSSVGEKLGAAAAAAPDPDGSEGGGGRNEEYLRRRHTMDKDSRGVAATEHRFFRRSVICDSNATALELPRLQPAAPPPAAAGRGSIPPVLGSPPESVIQAACASGTTSQPPALLLQQQPSLPPPAEGQPGQEPLAAKDAAPLLAKEEGLEATPLPPTSTAGSSVTATRELQEERSRQQEDIEELETKAVAFSPDGRFLKFDIEIGRGSFKTVYKGLDTETTVEVAWCELQDRKLSKSERQRFKEEAEMLKGLQHPNIVRFYDSWESTVKGKKCIVLVTELMTSGTLKTYLKRFKVMKIKVLRSWCRQILKGLQFLHTRTPPIIHRDLKCDNIFITGPTGSVKIGDLGLATLKRASFAKSVIGTPEFMAPEMYEEKYDESVDVYAFGMCMLEMATSEYPYSECQNAAQIYRRVTSGVKPASFDKVAIPEVKEIIEGCIRQNKDERYAIKDLLNHAFFQEETGVRVELAEEDDGEKIAIKLWLRIEDIKKLKGKYKDNEAIEFSFDLERDVPEDVAQEMVESGYVCEGDHKTMAKAIKDRVSLIKRKREQRQLVREEQEKRKQEEINQKQQIEQQLQAGATQQGAKHAAPATGTTAIPTTSASVSTQVEPEEPEADQHQQLQYQQPSISVLSDGTVDSGQGSSLFTESCMSSQQTASYGSQHEQAVPTVPAPGYTVPVGQPQPQQPGVYQASAVPRRGCSMSVGASPLSFSPLRNIPFSAPSTPPSALSAPLSPSHLRTAPEETFGEKLSKALESVLPMHTASPRKHRRSSLPSLFVSPPHSMVHPCGGTPTFPDSQVFFPTVHERPVSFSPPPICPSRVAFSQRRKSTSILEAQTCHFQPLLKTGQSLLLPGGSPTAWTPEALVTMSTTAHKSTGEHMQANPVFESAQVFGDYRPGQAASEGAKNVLTQEAVYLMSMHYQPQLPENYDTVSHNSHGTEQHLQQAPEQRNLYGGPLQGSTFEYQTGQTFLARQIQNLRLDSGMNPLSPLSSMSTPLSADPTQMSFHQVFVPHSAPAVLTQSGDGRTSCVFEFHVQASTASPGEGAVIPQRVYRNRRGSTDCNQEESPQTTVQPGRLQPVTEEQCNFLGSEFMVPRGSSVLQIWPEGSPGYSSDSSQLTSSDTGDFLSPPPTGASTSYVSDLSLPASQLAQKVFQDSQVFIHFPQGTSSQQTFSTLVSSGPSTLYSQTQLPGQPGSSGSSVGTSSQLMHQGQQSSQQPASSQQTGQYQVQQPSVSSGAAPSQPVTQTAQIMPMPQVAAGTQLPVSQQVPIIQGEPQLPIATPPLPQPSVAPVMPIGSHFLPMGQPLQAPLLSQFSVSQLPIATPHASVAQPGFQSLPISMAAGINQPLLTLATSAAAAAIPVGSTVVPSQIPTLLQPVAQLSSQVLPQLLQPAVQSVGLPATLGQTEVPLPSTDAVYQGFSPRLPVQYTGDSNIAPSSVASACLPSAVLSPPLPTDALPQPGCLAAVVQPYMEQNLVPLGGLGGQVQVPQPVTCLAQQVFSASSQKSALENTSGVCQATTFEPQPPVQQQPSQSTSLVSSIDSAHSDVASGLSDGNESVPASGGRHEGRTTKRHYRKSVRSRSRHEKTTRPKLRILNVSNKGDRVVECQLETHNRKMVTFKFDLDGDNPEEIAIIMVQNEFILATERESFVEQVREIIEKADEMLSEDASGEPEGDQSMDSMQTQKLDGDFKQPDPVSSMPQRIGVPPSSLTQVVHSAGRRFIVSPVPESRLREQKFFTSAPSENELSDIVVASPSHGPGMNLSHSASSLSLQQAFSELKHGPVTEGPSTAPPVFNQAIPSFPSLSTSEIGPLPSAPVTVSSVSLPSNISVSLPATQSVSTQPVEKMTAGLPSGEELSGSNSPPPVLHSGLQLVSGVVSSISAPSFSSTASQVASSIGEVVPSVSTPASLTLPQAGTTGSSVTISGTMTQSVTGQQVGTALPAASQTSAPVSLAQSMVSQSSQLNTSSSVPSLAEMVAVNILHPKSESKLLSDKPGEMALPVSVTLPSAIASSMSNSVSQSAVVQSLPIPLAVTSSVLAPVAGAVSTPVLPQVPLPGILPQAHPVANVPVVQQTLIHSQPQPAPLPNQPHTHCLEADADSQPKAPGIDDIKTLEEKLRSLFSEHGAAGAAHPSVSLETSLTVETTVMPGLPTTAVAPTKPVAPVASASVPPATLLLGPTGLPVMTPLATPVQAGTPVSCVPAACAIAPGTTKPGTPPSKPPLSRVPAPVGSELPAGTPPSEQLPPFPGPSLTQSQQPLEDLDAQLRRALSPETVPTTSTTTCALPSVASTTVTGVMSALEQPTNTVSDSQDAESCATTTASGVAVLKMGRFQVSVAVDDQKDSRNKAKHFDTTTTDSSSLSSSSPESTLVKSDPSGTAEAMVATSDVVDGVFSQASAMQMQPTKVGRFQVTTTTDQVGRFSVSRTQDDVTCVEREIPGIVPLSADSEQISSPFTTPKSELAGRRLSLHLNGPSSELEAAFLSGVAKEMDEGSGSPDSLHPPGSKISLPVQSLSNSFNSSYMSSDNESDIEDEDLKCELRRLREKHLKEIQELQSRQKLEIELLYTKLGKVPPAVIIPPAAPLSGRRRRPTKGKSSKSSRSSSQGNKSPQISGNLSAQSAPSVLPPQQTLHPPGSASETGQNHLLQPLKPSPSSENLYSAFTSDGAISIPSLSAPGQGTSSTNTVGGTVNSQAPQSQPPASSRKGTFTDDLHKLVDNWARDAMNLSGKKTSKGHNNYEGPGMARKFSAPSQLCISMTSSLGATPISAASATSLGHFTKAMCPPQPYGYPAVPFVAPWSGTGGPAQQPLGQFQPVGAASLQSFNISNLQKSISNPPGSNLRTT</sequence>
<feature type="compositionally biased region" description="Low complexity" evidence="13">
    <location>
        <begin position="2625"/>
        <end position="2635"/>
    </location>
</feature>
<feature type="compositionally biased region" description="Low complexity" evidence="13">
    <location>
        <begin position="597"/>
        <end position="606"/>
    </location>
</feature>
<evidence type="ECO:0000256" key="5">
    <source>
        <dbReference type="ARBA" id="ARBA00022527"/>
    </source>
</evidence>
<dbReference type="Gene3D" id="1.10.510.10">
    <property type="entry name" value="Transferase(Phosphotransferase) domain 1"/>
    <property type="match status" value="1"/>
</dbReference>
<dbReference type="Gene3D" id="3.10.20.90">
    <property type="entry name" value="Phosphatidylinositol 3-kinase Catalytic Subunit, Chain A, domain 1"/>
    <property type="match status" value="2"/>
</dbReference>
<dbReference type="InterPro" id="IPR024678">
    <property type="entry name" value="Kinase_OSR1/WNK_CCT"/>
</dbReference>
<dbReference type="FunFam" id="3.30.200.20:FF:000494">
    <property type="entry name" value="serine/threonine-protein kinase WNK2 isoform X2"/>
    <property type="match status" value="1"/>
</dbReference>
<dbReference type="KEGG" id="emc:129336004"/>
<dbReference type="GO" id="GO:0004674">
    <property type="term" value="F:protein serine/threonine kinase activity"/>
    <property type="evidence" value="ECO:0007669"/>
    <property type="project" value="UniProtKB-KW"/>
</dbReference>
<dbReference type="PROSITE" id="PS00108">
    <property type="entry name" value="PROTEIN_KINASE_ST"/>
    <property type="match status" value="1"/>
</dbReference>
<feature type="region of interest" description="Disordered" evidence="13">
    <location>
        <begin position="1"/>
        <end position="81"/>
    </location>
</feature>
<feature type="region of interest" description="Disordered" evidence="13">
    <location>
        <begin position="2514"/>
        <end position="2533"/>
    </location>
</feature>
<keyword evidence="7" id="KW-0808">Transferase</keyword>
<evidence type="ECO:0000256" key="12">
    <source>
        <dbReference type="ARBA" id="ARBA00048679"/>
    </source>
</evidence>
<gene>
    <name evidence="16" type="primary">WNK1</name>
</gene>
<keyword evidence="8" id="KW-0547">Nucleotide-binding</keyword>
<keyword evidence="4" id="KW-0963">Cytoplasm</keyword>
<feature type="region of interest" description="Disordered" evidence="13">
    <location>
        <begin position="94"/>
        <end position="165"/>
    </location>
</feature>
<keyword evidence="5" id="KW-0723">Serine/threonine-protein kinase</keyword>
<dbReference type="SMART" id="SM00220">
    <property type="entry name" value="S_TKc"/>
    <property type="match status" value="1"/>
</dbReference>
<dbReference type="GeneID" id="129336004"/>
<accession>A0AA97L7C1</accession>
<dbReference type="PROSITE" id="PS50011">
    <property type="entry name" value="PROTEIN_KINASE_DOM"/>
    <property type="match status" value="1"/>
</dbReference>
<feature type="compositionally biased region" description="Basic and acidic residues" evidence="13">
    <location>
        <begin position="581"/>
        <end position="596"/>
    </location>
</feature>
<dbReference type="SUPFAM" id="SSF56112">
    <property type="entry name" value="Protein kinase-like (PK-like)"/>
    <property type="match status" value="1"/>
</dbReference>
<feature type="region of interest" description="Disordered" evidence="13">
    <location>
        <begin position="2602"/>
        <end position="2686"/>
    </location>
</feature>
<feature type="compositionally biased region" description="Low complexity" evidence="13">
    <location>
        <begin position="2380"/>
        <end position="2396"/>
    </location>
</feature>
<feature type="region of interest" description="Disordered" evidence="13">
    <location>
        <begin position="1133"/>
        <end position="1167"/>
    </location>
</feature>
<keyword evidence="6" id="KW-0597">Phosphoprotein</keyword>
<feature type="compositionally biased region" description="Polar residues" evidence="13">
    <location>
        <begin position="2636"/>
        <end position="2671"/>
    </location>
</feature>
<protein>
    <recommendedName>
        <fullName evidence="3">non-specific serine/threonine protein kinase</fullName>
        <ecNumber evidence="3">2.7.11.1</ecNumber>
    </recommendedName>
</protein>
<evidence type="ECO:0000256" key="1">
    <source>
        <dbReference type="ARBA" id="ARBA00001946"/>
    </source>
</evidence>
<feature type="region of interest" description="Disordered" evidence="13">
    <location>
        <begin position="179"/>
        <end position="212"/>
    </location>
</feature>
<evidence type="ECO:0000313" key="15">
    <source>
        <dbReference type="Proteomes" id="UP001190640"/>
    </source>
</evidence>
<feature type="compositionally biased region" description="Basic and acidic residues" evidence="13">
    <location>
        <begin position="200"/>
        <end position="210"/>
    </location>
</feature>
<feature type="region of interest" description="Disordered" evidence="13">
    <location>
        <begin position="1198"/>
        <end position="1272"/>
    </location>
</feature>
<evidence type="ECO:0000256" key="13">
    <source>
        <dbReference type="SAM" id="MobiDB-lite"/>
    </source>
</evidence>
<evidence type="ECO:0000313" key="16">
    <source>
        <dbReference type="RefSeq" id="XP_054844923.1"/>
    </source>
</evidence>
<dbReference type="GO" id="GO:0005737">
    <property type="term" value="C:cytoplasm"/>
    <property type="evidence" value="ECO:0007669"/>
    <property type="project" value="UniProtKB-SubCell"/>
</dbReference>
<dbReference type="Proteomes" id="UP001190640">
    <property type="component" value="Chromosome 9"/>
</dbReference>
<dbReference type="Pfam" id="PF00069">
    <property type="entry name" value="Pkinase"/>
    <property type="match status" value="1"/>
</dbReference>
<dbReference type="FunFam" id="1.10.510.10:FF:000006">
    <property type="entry name" value="Serine/threonine-protein kinase WNK1 isoform 2"/>
    <property type="match status" value="1"/>
</dbReference>
<feature type="region of interest" description="Disordered" evidence="13">
    <location>
        <begin position="1547"/>
        <end position="1620"/>
    </location>
</feature>